<keyword evidence="1" id="KW-0472">Membrane</keyword>
<reference evidence="2" key="1">
    <citation type="journal article" date="2020" name="Nature">
        <title>Giant virus diversity and host interactions through global metagenomics.</title>
        <authorList>
            <person name="Schulz F."/>
            <person name="Roux S."/>
            <person name="Paez-Espino D."/>
            <person name="Jungbluth S."/>
            <person name="Walsh D.A."/>
            <person name="Denef V.J."/>
            <person name="McMahon K.D."/>
            <person name="Konstantinidis K.T."/>
            <person name="Eloe-Fadrosh E.A."/>
            <person name="Kyrpides N.C."/>
            <person name="Woyke T."/>
        </authorList>
    </citation>
    <scope>NUCLEOTIDE SEQUENCE</scope>
    <source>
        <strain evidence="2">GVMAG-S-3300013014-104</strain>
    </source>
</reference>
<feature type="transmembrane region" description="Helical" evidence="1">
    <location>
        <begin position="7"/>
        <end position="26"/>
    </location>
</feature>
<evidence type="ECO:0000313" key="2">
    <source>
        <dbReference type="EMBL" id="QHU19096.1"/>
    </source>
</evidence>
<evidence type="ECO:0000256" key="1">
    <source>
        <dbReference type="SAM" id="Phobius"/>
    </source>
</evidence>
<dbReference type="AlphaFoldDB" id="A0A6C0KPM4"/>
<keyword evidence="1" id="KW-0812">Transmembrane</keyword>
<proteinExistence type="predicted"/>
<feature type="transmembrane region" description="Helical" evidence="1">
    <location>
        <begin position="77"/>
        <end position="96"/>
    </location>
</feature>
<organism evidence="2">
    <name type="scientific">viral metagenome</name>
    <dbReference type="NCBI Taxonomy" id="1070528"/>
    <lineage>
        <taxon>unclassified sequences</taxon>
        <taxon>metagenomes</taxon>
        <taxon>organismal metagenomes</taxon>
    </lineage>
</organism>
<sequence>MNYIIEALFVGIYTSLVYIFFTYFLIIDNFYIGLLVVGFVKHFLGDFLGLHTFYCNNGEACVKVLNPSKKYISISKNLIIISVGESIMFLILGTIFRPFFPHKYIFLYFTIGAILHILAEKFKIHTFFCKNNCYNEVKKNISFNSH</sequence>
<name>A0A6C0KPM4_9ZZZZ</name>
<dbReference type="EMBL" id="MN740944">
    <property type="protein sequence ID" value="QHU19096.1"/>
    <property type="molecule type" value="Genomic_DNA"/>
</dbReference>
<feature type="transmembrane region" description="Helical" evidence="1">
    <location>
        <begin position="102"/>
        <end position="119"/>
    </location>
</feature>
<keyword evidence="1" id="KW-1133">Transmembrane helix</keyword>
<feature type="transmembrane region" description="Helical" evidence="1">
    <location>
        <begin position="32"/>
        <end position="56"/>
    </location>
</feature>
<accession>A0A6C0KPM4</accession>
<protein>
    <submittedName>
        <fullName evidence="2">Uncharacterized protein</fullName>
    </submittedName>
</protein>